<name>A0A9D4QA31_RHISA</name>
<keyword evidence="3" id="KW-1185">Reference proteome</keyword>
<reference evidence="2" key="2">
    <citation type="submission" date="2021-09" db="EMBL/GenBank/DDBJ databases">
        <authorList>
            <person name="Jia N."/>
            <person name="Wang J."/>
            <person name="Shi W."/>
            <person name="Du L."/>
            <person name="Sun Y."/>
            <person name="Zhan W."/>
            <person name="Jiang J."/>
            <person name="Wang Q."/>
            <person name="Zhang B."/>
            <person name="Ji P."/>
            <person name="Sakyi L.B."/>
            <person name="Cui X."/>
            <person name="Yuan T."/>
            <person name="Jiang B."/>
            <person name="Yang W."/>
            <person name="Lam T.T.-Y."/>
            <person name="Chang Q."/>
            <person name="Ding S."/>
            <person name="Wang X."/>
            <person name="Zhu J."/>
            <person name="Ruan X."/>
            <person name="Zhao L."/>
            <person name="Wei J."/>
            <person name="Que T."/>
            <person name="Du C."/>
            <person name="Cheng J."/>
            <person name="Dai P."/>
            <person name="Han X."/>
            <person name="Huang E."/>
            <person name="Gao Y."/>
            <person name="Liu J."/>
            <person name="Shao H."/>
            <person name="Ye R."/>
            <person name="Li L."/>
            <person name="Wei W."/>
            <person name="Wang X."/>
            <person name="Wang C."/>
            <person name="Huo Q."/>
            <person name="Li W."/>
            <person name="Guo W."/>
            <person name="Chen H."/>
            <person name="Chen S."/>
            <person name="Zhou L."/>
            <person name="Zhou L."/>
            <person name="Ni X."/>
            <person name="Tian J."/>
            <person name="Zhou Y."/>
            <person name="Sheng Y."/>
            <person name="Liu T."/>
            <person name="Pan Y."/>
            <person name="Xia L."/>
            <person name="Li J."/>
            <person name="Zhao F."/>
            <person name="Cao W."/>
        </authorList>
    </citation>
    <scope>NUCLEOTIDE SEQUENCE</scope>
    <source>
        <strain evidence="2">Rsan-2018</strain>
        <tissue evidence="2">Larvae</tissue>
    </source>
</reference>
<feature type="compositionally biased region" description="Basic residues" evidence="1">
    <location>
        <begin position="12"/>
        <end position="21"/>
    </location>
</feature>
<reference evidence="2" key="1">
    <citation type="journal article" date="2020" name="Cell">
        <title>Large-Scale Comparative Analyses of Tick Genomes Elucidate Their Genetic Diversity and Vector Capacities.</title>
        <authorList>
            <consortium name="Tick Genome and Microbiome Consortium (TIGMIC)"/>
            <person name="Jia N."/>
            <person name="Wang J."/>
            <person name="Shi W."/>
            <person name="Du L."/>
            <person name="Sun Y."/>
            <person name="Zhan W."/>
            <person name="Jiang J.F."/>
            <person name="Wang Q."/>
            <person name="Zhang B."/>
            <person name="Ji P."/>
            <person name="Bell-Sakyi L."/>
            <person name="Cui X.M."/>
            <person name="Yuan T.T."/>
            <person name="Jiang B.G."/>
            <person name="Yang W.F."/>
            <person name="Lam T.T."/>
            <person name="Chang Q.C."/>
            <person name="Ding S.J."/>
            <person name="Wang X.J."/>
            <person name="Zhu J.G."/>
            <person name="Ruan X.D."/>
            <person name="Zhao L."/>
            <person name="Wei J.T."/>
            <person name="Ye R.Z."/>
            <person name="Que T.C."/>
            <person name="Du C.H."/>
            <person name="Zhou Y.H."/>
            <person name="Cheng J.X."/>
            <person name="Dai P.F."/>
            <person name="Guo W.B."/>
            <person name="Han X.H."/>
            <person name="Huang E.J."/>
            <person name="Li L.F."/>
            <person name="Wei W."/>
            <person name="Gao Y.C."/>
            <person name="Liu J.Z."/>
            <person name="Shao H.Z."/>
            <person name="Wang X."/>
            <person name="Wang C.C."/>
            <person name="Yang T.C."/>
            <person name="Huo Q.B."/>
            <person name="Li W."/>
            <person name="Chen H.Y."/>
            <person name="Chen S.E."/>
            <person name="Zhou L.G."/>
            <person name="Ni X.B."/>
            <person name="Tian J.H."/>
            <person name="Sheng Y."/>
            <person name="Liu T."/>
            <person name="Pan Y.S."/>
            <person name="Xia L.Y."/>
            <person name="Li J."/>
            <person name="Zhao F."/>
            <person name="Cao W.C."/>
        </authorList>
    </citation>
    <scope>NUCLEOTIDE SEQUENCE</scope>
    <source>
        <strain evidence="2">Rsan-2018</strain>
    </source>
</reference>
<evidence type="ECO:0000256" key="1">
    <source>
        <dbReference type="SAM" id="MobiDB-lite"/>
    </source>
</evidence>
<comment type="caution">
    <text evidence="2">The sequence shown here is derived from an EMBL/GenBank/DDBJ whole genome shotgun (WGS) entry which is preliminary data.</text>
</comment>
<feature type="compositionally biased region" description="Basic and acidic residues" evidence="1">
    <location>
        <begin position="1"/>
        <end position="11"/>
    </location>
</feature>
<evidence type="ECO:0000313" key="2">
    <source>
        <dbReference type="EMBL" id="KAH7969462.1"/>
    </source>
</evidence>
<dbReference type="Proteomes" id="UP000821837">
    <property type="component" value="Unassembled WGS sequence"/>
</dbReference>
<dbReference type="EMBL" id="JABSTV010001248">
    <property type="protein sequence ID" value="KAH7969462.1"/>
    <property type="molecule type" value="Genomic_DNA"/>
</dbReference>
<protein>
    <submittedName>
        <fullName evidence="2">Uncharacterized protein</fullName>
    </submittedName>
</protein>
<dbReference type="AlphaFoldDB" id="A0A9D4QA31"/>
<gene>
    <name evidence="2" type="ORF">HPB52_018335</name>
</gene>
<feature type="region of interest" description="Disordered" evidence="1">
    <location>
        <begin position="1"/>
        <end position="44"/>
    </location>
</feature>
<organism evidence="2 3">
    <name type="scientific">Rhipicephalus sanguineus</name>
    <name type="common">Brown dog tick</name>
    <name type="synonym">Ixodes sanguineus</name>
    <dbReference type="NCBI Taxonomy" id="34632"/>
    <lineage>
        <taxon>Eukaryota</taxon>
        <taxon>Metazoa</taxon>
        <taxon>Ecdysozoa</taxon>
        <taxon>Arthropoda</taxon>
        <taxon>Chelicerata</taxon>
        <taxon>Arachnida</taxon>
        <taxon>Acari</taxon>
        <taxon>Parasitiformes</taxon>
        <taxon>Ixodida</taxon>
        <taxon>Ixodoidea</taxon>
        <taxon>Ixodidae</taxon>
        <taxon>Rhipicephalinae</taxon>
        <taxon>Rhipicephalus</taxon>
        <taxon>Rhipicephalus</taxon>
    </lineage>
</organism>
<accession>A0A9D4QA31</accession>
<evidence type="ECO:0000313" key="3">
    <source>
        <dbReference type="Proteomes" id="UP000821837"/>
    </source>
</evidence>
<sequence length="254" mass="28101">MEEVLLKESQRQKPRRPRSSSKRAEPAFQKQKREKGTPGVCHCASSSGGLTSSAFSPSTPALPESTHLSRLTGAGVSDVQRRRAEALGNAVAVRRSSVVCYASCRGVELGVAKRVPPPFRELPAVFFRSRFQAVTLAFAFYAPEFSSWDRQCFCAERAPSHPPPSSWGWLSGCPKRCMATRAFEPCALDSERGYYGNRATQPRGQLRRKRPPHIALVACFLFLLLTSSPVRGRCSEPRRCRRGPRLAEGSYALT</sequence>
<proteinExistence type="predicted"/>